<proteinExistence type="predicted"/>
<evidence type="ECO:0000313" key="2">
    <source>
        <dbReference type="Proteomes" id="UP000014216"/>
    </source>
</evidence>
<name>S0G445_9BACT</name>
<gene>
    <name evidence="1" type="ORF">Dpo_5c00040</name>
</gene>
<protein>
    <submittedName>
        <fullName evidence="1">Uncharacterized protein</fullName>
    </submittedName>
</protein>
<dbReference type="NCBIfam" id="NF045725">
    <property type="entry name" value="TmcD_fam"/>
    <property type="match status" value="1"/>
</dbReference>
<evidence type="ECO:0000313" key="1">
    <source>
        <dbReference type="EMBL" id="EMS79082.1"/>
    </source>
</evidence>
<keyword evidence="2" id="KW-1185">Reference proteome</keyword>
<dbReference type="InterPro" id="IPR011044">
    <property type="entry name" value="Quino_amine_DH_bsu"/>
</dbReference>
<dbReference type="AlphaFoldDB" id="S0G445"/>
<dbReference type="Gene3D" id="2.130.10.10">
    <property type="entry name" value="YVTN repeat-like/Quinoprotein amine dehydrogenase"/>
    <property type="match status" value="1"/>
</dbReference>
<comment type="caution">
    <text evidence="1">The sequence shown here is derived from an EMBL/GenBank/DDBJ whole genome shotgun (WGS) entry which is preliminary data.</text>
</comment>
<dbReference type="EMBL" id="APJX01000005">
    <property type="protein sequence ID" value="EMS79082.1"/>
    <property type="molecule type" value="Genomic_DNA"/>
</dbReference>
<sequence length="413" mass="46862">MNEKTSWDWETELKEIPFDEWKTRYNWVQAPQVSQNGESIAAVVNLDEMVFSVCVNGEVWEEEYEKIWSLTSVSDSGFAAFVARDEEWTLSVNGQEWTHWCDFIWQMMKSPDGRVLGAAFQSDSEYGVIVNDTPWEDRYENLTGAVMAADGTSAAVVQVVPMPGADVEAFKKGVFSVACNGIPKDRRFLNIWDISFDAAGRQMGYGVRTDRESYGIVQNDTLWENRFESVWKPEFLDENSLLAPVRINGKWQLYKNDAPFWQDQYDQLWHLTLSPNGKDVAAIVSAPYGRWRVAVNDTVWPVTWDTMISDIYFSQDGSSLAAVYKHKEVWDLAVNQTPWQMAADMVFVPCLSPDGSVVAVVIQKKGQYQLVVNKKTVASGFSFMADPVISADGSKVLLKGIENGIYRRRIIRV</sequence>
<dbReference type="OrthoDB" id="5391607at2"/>
<organism evidence="1 2">
    <name type="scientific">Desulfotignum phosphitoxidans DSM 13687</name>
    <dbReference type="NCBI Taxonomy" id="1286635"/>
    <lineage>
        <taxon>Bacteria</taxon>
        <taxon>Pseudomonadati</taxon>
        <taxon>Thermodesulfobacteriota</taxon>
        <taxon>Desulfobacteria</taxon>
        <taxon>Desulfobacterales</taxon>
        <taxon>Desulfobacteraceae</taxon>
        <taxon>Desulfotignum</taxon>
    </lineage>
</organism>
<dbReference type="Proteomes" id="UP000014216">
    <property type="component" value="Unassembled WGS sequence"/>
</dbReference>
<reference evidence="1 2" key="1">
    <citation type="journal article" date="2013" name="Genome Announc.">
        <title>Draft Genome Sequence of Desulfotignum phosphitoxidans DSM 13687 Strain FiPS-3.</title>
        <authorList>
            <person name="Poehlein A."/>
            <person name="Daniel R."/>
            <person name="Simeonova D.D."/>
        </authorList>
    </citation>
    <scope>NUCLEOTIDE SEQUENCE [LARGE SCALE GENOMIC DNA]</scope>
    <source>
        <strain evidence="1 2">DSM 13687</strain>
    </source>
</reference>
<dbReference type="InterPro" id="IPR015943">
    <property type="entry name" value="WD40/YVTN_repeat-like_dom_sf"/>
</dbReference>
<dbReference type="RefSeq" id="WP_006966169.1">
    <property type="nucleotide sequence ID" value="NZ_APJX01000005.1"/>
</dbReference>
<dbReference type="SUPFAM" id="SSF50969">
    <property type="entry name" value="YVTN repeat-like/Quinoprotein amine dehydrogenase"/>
    <property type="match status" value="1"/>
</dbReference>
<accession>S0G445</accession>